<feature type="non-terminal residue" evidence="2">
    <location>
        <position position="1"/>
    </location>
</feature>
<accession>A0A2K3Q6D5</accession>
<feature type="compositionally biased region" description="Basic and acidic residues" evidence="1">
    <location>
        <begin position="90"/>
        <end position="113"/>
    </location>
</feature>
<gene>
    <name evidence="2" type="ORF">TCAP_06935</name>
</gene>
<name>A0A2K3Q6D5_9HYPO</name>
<evidence type="ECO:0000313" key="2">
    <source>
        <dbReference type="EMBL" id="PNY23130.1"/>
    </source>
</evidence>
<sequence length="274" mass="30828">CCVFPALAASLQRLPHQRPPPTHLGASADFTLTAASPLTSTRTAPHRTMAPKRPLEASEPDSASKKPKRGFRVGPDNLPDGPWRRKVTKIKKDLIHKAKVKKEYAKIKSREQETTAGAARKKTATAHDEPRHGDAERDAGEGESADGSAAKEDEQPMHPTRELMLRDEEMAQVGAGAKTQGAETATTSDGNRRRTRRPGYYDKQLAKAEQKRVEAEERIREMERRREERERRLAERQRFKKAMAKTRDKDGKKKLGRESTLLLDKVKRLVSEGR</sequence>
<dbReference type="AlphaFoldDB" id="A0A2K3Q6D5"/>
<feature type="compositionally biased region" description="Basic and acidic residues" evidence="1">
    <location>
        <begin position="149"/>
        <end position="169"/>
    </location>
</feature>
<feature type="compositionally biased region" description="Basic and acidic residues" evidence="1">
    <location>
        <begin position="245"/>
        <end position="256"/>
    </location>
</feature>
<dbReference type="EMBL" id="NRSZ01001141">
    <property type="protein sequence ID" value="PNY23130.1"/>
    <property type="molecule type" value="Genomic_DNA"/>
</dbReference>
<feature type="compositionally biased region" description="Basic and acidic residues" evidence="1">
    <location>
        <begin position="204"/>
        <end position="237"/>
    </location>
</feature>
<reference evidence="2 3" key="1">
    <citation type="submission" date="2017-08" db="EMBL/GenBank/DDBJ databases">
        <title>Harnessing the power of phylogenomics to disentangle the directionality and signatures of interkingdom host jumping in the parasitic fungal genus Tolypocladium.</title>
        <authorList>
            <person name="Quandt C.A."/>
            <person name="Patterson W."/>
            <person name="Spatafora J.W."/>
        </authorList>
    </citation>
    <scope>NUCLEOTIDE SEQUENCE [LARGE SCALE GENOMIC DNA]</scope>
    <source>
        <strain evidence="2 3">CBS 113982</strain>
    </source>
</reference>
<proteinExistence type="predicted"/>
<dbReference type="Proteomes" id="UP000236621">
    <property type="component" value="Unassembled WGS sequence"/>
</dbReference>
<comment type="caution">
    <text evidence="2">The sequence shown here is derived from an EMBL/GenBank/DDBJ whole genome shotgun (WGS) entry which is preliminary data.</text>
</comment>
<feature type="compositionally biased region" description="Polar residues" evidence="1">
    <location>
        <begin position="33"/>
        <end position="43"/>
    </location>
</feature>
<evidence type="ECO:0000256" key="1">
    <source>
        <dbReference type="SAM" id="MobiDB-lite"/>
    </source>
</evidence>
<organism evidence="2 3">
    <name type="scientific">Tolypocladium capitatum</name>
    <dbReference type="NCBI Taxonomy" id="45235"/>
    <lineage>
        <taxon>Eukaryota</taxon>
        <taxon>Fungi</taxon>
        <taxon>Dikarya</taxon>
        <taxon>Ascomycota</taxon>
        <taxon>Pezizomycotina</taxon>
        <taxon>Sordariomycetes</taxon>
        <taxon>Hypocreomycetidae</taxon>
        <taxon>Hypocreales</taxon>
        <taxon>Ophiocordycipitaceae</taxon>
        <taxon>Tolypocladium</taxon>
    </lineage>
</organism>
<protein>
    <recommendedName>
        <fullName evidence="4">rRNA-processing protein FYV7</fullName>
    </recommendedName>
</protein>
<keyword evidence="3" id="KW-1185">Reference proteome</keyword>
<feature type="region of interest" description="Disordered" evidence="1">
    <location>
        <begin position="15"/>
        <end position="256"/>
    </location>
</feature>
<dbReference type="PANTHER" id="PTHR41805">
    <property type="entry name" value="EXPRESSED PROTEIN"/>
    <property type="match status" value="1"/>
</dbReference>
<evidence type="ECO:0008006" key="4">
    <source>
        <dbReference type="Google" id="ProtNLM"/>
    </source>
</evidence>
<dbReference type="STRING" id="45235.A0A2K3Q6D5"/>
<feature type="compositionally biased region" description="Basic and acidic residues" evidence="1">
    <location>
        <begin position="125"/>
        <end position="140"/>
    </location>
</feature>
<dbReference type="OrthoDB" id="2135053at2759"/>
<dbReference type="PANTHER" id="PTHR41805:SF1">
    <property type="entry name" value="RRNA-PROCESSING PROTEIN FYV7"/>
    <property type="match status" value="1"/>
</dbReference>
<evidence type="ECO:0000313" key="3">
    <source>
        <dbReference type="Proteomes" id="UP000236621"/>
    </source>
</evidence>